<keyword evidence="2" id="KW-0542">Nucleomorph</keyword>
<evidence type="ECO:0000313" key="2">
    <source>
        <dbReference type="EMBL" id="AIB09829.1"/>
    </source>
</evidence>
<evidence type="ECO:0000313" key="3">
    <source>
        <dbReference type="Proteomes" id="UP000243670"/>
    </source>
</evidence>
<accession>A0A060DH43</accession>
<dbReference type="GO" id="GO:0034457">
    <property type="term" value="C:Mpp10 complex"/>
    <property type="evidence" value="ECO:0007669"/>
    <property type="project" value="TreeGrafter"/>
</dbReference>
<dbReference type="SUPFAM" id="SSF52954">
    <property type="entry name" value="Class II aaRS ABD-related"/>
    <property type="match status" value="1"/>
</dbReference>
<organism evidence="2 3">
    <name type="scientific">Lotharella oceanica</name>
    <dbReference type="NCBI Taxonomy" id="641309"/>
    <lineage>
        <taxon>Eukaryota</taxon>
        <taxon>Sar</taxon>
        <taxon>Rhizaria</taxon>
        <taxon>Cercozoa</taxon>
        <taxon>Chlorarachniophyceae</taxon>
        <taxon>Lotharella</taxon>
    </lineage>
</organism>
<dbReference type="PROSITE" id="PS50833">
    <property type="entry name" value="BRIX"/>
    <property type="match status" value="1"/>
</dbReference>
<dbReference type="PANTHER" id="PTHR22734">
    <property type="entry name" value="U3 SMALL NUCLEOLAR RIBONUCLEOPROTEIN PROTEIN IMP4"/>
    <property type="match status" value="1"/>
</dbReference>
<dbReference type="SMART" id="SM00879">
    <property type="entry name" value="Brix"/>
    <property type="match status" value="1"/>
</dbReference>
<protein>
    <submittedName>
        <fullName evidence="2">U3 snoRNP protein IMP4</fullName>
    </submittedName>
</protein>
<name>A0A060DH43_9EUKA</name>
<dbReference type="Proteomes" id="UP000243670">
    <property type="component" value="Nucleomorph 2"/>
</dbReference>
<dbReference type="GO" id="GO:0030515">
    <property type="term" value="F:snoRNA binding"/>
    <property type="evidence" value="ECO:0007669"/>
    <property type="project" value="TreeGrafter"/>
</dbReference>
<evidence type="ECO:0000259" key="1">
    <source>
        <dbReference type="PROSITE" id="PS50833"/>
    </source>
</evidence>
<dbReference type="GO" id="GO:0042134">
    <property type="term" value="F:rRNA primary transcript binding"/>
    <property type="evidence" value="ECO:0007669"/>
    <property type="project" value="InterPro"/>
</dbReference>
<dbReference type="InterPro" id="IPR044281">
    <property type="entry name" value="IMP4/RPF1"/>
</dbReference>
<dbReference type="AlphaFoldDB" id="A0A060DH43"/>
<feature type="domain" description="Brix" evidence="1">
    <location>
        <begin position="12"/>
        <end position="193"/>
    </location>
</feature>
<dbReference type="Gene3D" id="3.40.50.10480">
    <property type="entry name" value="Probable brix-domain ribosomal biogenesis protein"/>
    <property type="match status" value="1"/>
</dbReference>
<proteinExistence type="predicted"/>
<dbReference type="GO" id="GO:0032040">
    <property type="term" value="C:small-subunit processome"/>
    <property type="evidence" value="ECO:0007669"/>
    <property type="project" value="TreeGrafter"/>
</dbReference>
<dbReference type="PANTHER" id="PTHR22734:SF2">
    <property type="entry name" value="U3 SMALL NUCLEOLAR RIBONUCLEOPROTEIN PROTEIN IMP4"/>
    <property type="match status" value="1"/>
</dbReference>
<sequence length="194" mass="23476">MSKFYNDFSVSNKIVITTSRHSTNKTKNFVKILSSLIPHSTKITRGNLKLSQLFYVCHTKLFNILIIVHEYKNKPNGLYLVYFTKNITIYLKLFHLNEKTILKKYDKHIRYCNNRKVIFHNNYSNNNIYRIILRLFKIIFSNYNKNSNNIIFLFFYKSYINIRCYLKYHFDKVIEIGPRLNMKLLKISFNLFKK</sequence>
<gene>
    <name evidence="2" type="primary">imp4</name>
    <name evidence="2" type="ORF">M951_chr2134</name>
</gene>
<reference evidence="2 3" key="1">
    <citation type="journal article" date="2014" name="BMC Genomics">
        <title>Nucleomorph and plastid genome sequences of the chlorarachniophyte Lotharella oceanica: convergent reductive evolution and frequent recombination in nucleomorph-bearing algae.</title>
        <authorList>
            <person name="Tanifuji G."/>
            <person name="Onodera N.T."/>
            <person name="Brown M.W."/>
            <person name="Curtis B.A."/>
            <person name="Roger A.J."/>
            <person name="Ka-Shu Wong G."/>
            <person name="Melkonian M."/>
            <person name="Archibald J.M."/>
        </authorList>
    </citation>
    <scope>NUCLEOTIDE SEQUENCE [LARGE SCALE GENOMIC DNA]</scope>
    <source>
        <strain evidence="2 3">CCMP622</strain>
    </source>
</reference>
<dbReference type="InterPro" id="IPR007109">
    <property type="entry name" value="Brix"/>
</dbReference>
<geneLocation type="nucleomorph" evidence="2"/>
<dbReference type="GO" id="GO:0006364">
    <property type="term" value="P:rRNA processing"/>
    <property type="evidence" value="ECO:0007669"/>
    <property type="project" value="InterPro"/>
</dbReference>
<dbReference type="EMBL" id="CP006628">
    <property type="protein sequence ID" value="AIB09829.1"/>
    <property type="molecule type" value="Genomic_DNA"/>
</dbReference>